<accession>A0A087TVK5</accession>
<sequence length="45" mass="4862">MILTVTALLEAMLTTMTVMALTTDPGCTLGEFHRCLQSLMSVTQS</sequence>
<keyword evidence="1" id="KW-0732">Signal</keyword>
<protein>
    <submittedName>
        <fullName evidence="2">Uncharacterized protein</fullName>
    </submittedName>
</protein>
<evidence type="ECO:0000313" key="3">
    <source>
        <dbReference type="Proteomes" id="UP000054359"/>
    </source>
</evidence>
<reference evidence="2 3" key="1">
    <citation type="submission" date="2013-11" db="EMBL/GenBank/DDBJ databases">
        <title>Genome sequencing of Stegodyphus mimosarum.</title>
        <authorList>
            <person name="Bechsgaard J."/>
        </authorList>
    </citation>
    <scope>NUCLEOTIDE SEQUENCE [LARGE SCALE GENOMIC DNA]</scope>
</reference>
<evidence type="ECO:0000313" key="2">
    <source>
        <dbReference type="EMBL" id="KFM69144.1"/>
    </source>
</evidence>
<dbReference type="EMBL" id="KK116942">
    <property type="protein sequence ID" value="KFM69144.1"/>
    <property type="molecule type" value="Genomic_DNA"/>
</dbReference>
<organism evidence="2 3">
    <name type="scientific">Stegodyphus mimosarum</name>
    <name type="common">African social velvet spider</name>
    <dbReference type="NCBI Taxonomy" id="407821"/>
    <lineage>
        <taxon>Eukaryota</taxon>
        <taxon>Metazoa</taxon>
        <taxon>Ecdysozoa</taxon>
        <taxon>Arthropoda</taxon>
        <taxon>Chelicerata</taxon>
        <taxon>Arachnida</taxon>
        <taxon>Araneae</taxon>
        <taxon>Araneomorphae</taxon>
        <taxon>Entelegynae</taxon>
        <taxon>Eresoidea</taxon>
        <taxon>Eresidae</taxon>
        <taxon>Stegodyphus</taxon>
    </lineage>
</organism>
<evidence type="ECO:0000256" key="1">
    <source>
        <dbReference type="SAM" id="SignalP"/>
    </source>
</evidence>
<dbReference type="Proteomes" id="UP000054359">
    <property type="component" value="Unassembled WGS sequence"/>
</dbReference>
<keyword evidence="3" id="KW-1185">Reference proteome</keyword>
<name>A0A087TVK5_STEMI</name>
<gene>
    <name evidence="2" type="ORF">X975_09274</name>
</gene>
<feature type="signal peptide" evidence="1">
    <location>
        <begin position="1"/>
        <end position="20"/>
    </location>
</feature>
<feature type="non-terminal residue" evidence="2">
    <location>
        <position position="45"/>
    </location>
</feature>
<feature type="chain" id="PRO_5001829992" evidence="1">
    <location>
        <begin position="21"/>
        <end position="45"/>
    </location>
</feature>
<proteinExistence type="predicted"/>
<dbReference type="AlphaFoldDB" id="A0A087TVK5"/>